<sequence length="248" mass="28783">MNKIRMAYKLTFAIWGLASILAAYLFKIIDGTEIKTTYLGNYEIFTIDFLSTFTILSNFLVLFWLLFAAIFYKKEGEAKLLSQTSGLIASVYISVTLVIYNFVLVPLDSAFPKDSFNQYVSIMNHVINPLAFVFYFLVLMPKKEHINLNEFFLKRFYIIFCLILAYCIYAMLRGEMRFQSSGDLYESHNLFYPYFFLNVHKTGPLNLAGGVWFAIAFFAIIACLIGFCYLYNFSSNLIIKTKFYQNLN</sequence>
<reference evidence="2 3" key="1">
    <citation type="submission" date="2017-11" db="EMBL/GenBank/DDBJ databases">
        <title>Complete genome sequence of Spiroplasma clarkii CN-5 (DSM 19994).</title>
        <authorList>
            <person name="Tsai Y.-M."/>
            <person name="Chang A."/>
            <person name="Lo W.-S."/>
            <person name="Kuo C.-H."/>
        </authorList>
    </citation>
    <scope>NUCLEOTIDE SEQUENCE [LARGE SCALE GENOMIC DNA]</scope>
    <source>
        <strain evidence="2 3">CN-5</strain>
    </source>
</reference>
<keyword evidence="1" id="KW-0812">Transmembrane</keyword>
<protein>
    <submittedName>
        <fullName evidence="2">Uncharacterized protein</fullName>
    </submittedName>
</protein>
<feature type="transmembrane region" description="Helical" evidence="1">
    <location>
        <begin position="211"/>
        <end position="232"/>
    </location>
</feature>
<keyword evidence="3" id="KW-1185">Reference proteome</keyword>
<gene>
    <name evidence="2" type="ORF">SCLAR_v1c10930</name>
</gene>
<accession>A0A2K8KI77</accession>
<feature type="transmembrane region" description="Helical" evidence="1">
    <location>
        <begin position="119"/>
        <end position="140"/>
    </location>
</feature>
<proteinExistence type="predicted"/>
<dbReference type="AlphaFoldDB" id="A0A2K8KI77"/>
<keyword evidence="1" id="KW-1133">Transmembrane helix</keyword>
<dbReference type="NCBIfam" id="NF038065">
    <property type="entry name" value="Pr6Pr"/>
    <property type="match status" value="1"/>
</dbReference>
<evidence type="ECO:0000313" key="2">
    <source>
        <dbReference type="EMBL" id="ATX71393.1"/>
    </source>
</evidence>
<feature type="transmembrane region" description="Helical" evidence="1">
    <location>
        <begin position="49"/>
        <end position="72"/>
    </location>
</feature>
<feature type="transmembrane region" description="Helical" evidence="1">
    <location>
        <begin position="152"/>
        <end position="172"/>
    </location>
</feature>
<name>A0A2K8KI77_9MOLU</name>
<feature type="transmembrane region" description="Helical" evidence="1">
    <location>
        <begin position="84"/>
        <end position="107"/>
    </location>
</feature>
<organism evidence="2 3">
    <name type="scientific">Spiroplasma clarkii</name>
    <dbReference type="NCBI Taxonomy" id="2139"/>
    <lineage>
        <taxon>Bacteria</taxon>
        <taxon>Bacillati</taxon>
        <taxon>Mycoplasmatota</taxon>
        <taxon>Mollicutes</taxon>
        <taxon>Entomoplasmatales</taxon>
        <taxon>Spiroplasmataceae</taxon>
        <taxon>Spiroplasma</taxon>
    </lineage>
</organism>
<evidence type="ECO:0000256" key="1">
    <source>
        <dbReference type="SAM" id="Phobius"/>
    </source>
</evidence>
<dbReference type="RefSeq" id="WP_100254931.1">
    <property type="nucleotide sequence ID" value="NZ_CP024870.1"/>
</dbReference>
<dbReference type="Proteomes" id="UP000231179">
    <property type="component" value="Chromosome"/>
</dbReference>
<keyword evidence="1" id="KW-0472">Membrane</keyword>
<dbReference type="InterPro" id="IPR049713">
    <property type="entry name" value="Pr6Pr-like"/>
</dbReference>
<dbReference type="EMBL" id="CP024870">
    <property type="protein sequence ID" value="ATX71393.1"/>
    <property type="molecule type" value="Genomic_DNA"/>
</dbReference>
<evidence type="ECO:0000313" key="3">
    <source>
        <dbReference type="Proteomes" id="UP000231179"/>
    </source>
</evidence>